<dbReference type="Pfam" id="PF23212">
    <property type="entry name" value="DUF7064"/>
    <property type="match status" value="1"/>
</dbReference>
<dbReference type="SUPFAM" id="SSF159245">
    <property type="entry name" value="AttH-like"/>
    <property type="match status" value="1"/>
</dbReference>
<dbReference type="EMBL" id="JAAXPC010000003">
    <property type="protein sequence ID" value="NKY01338.1"/>
    <property type="molecule type" value="Genomic_DNA"/>
</dbReference>
<dbReference type="InterPro" id="IPR055492">
    <property type="entry name" value="DUF7064"/>
</dbReference>
<protein>
    <submittedName>
        <fullName evidence="3">Uncharacterized protein</fullName>
    </submittedName>
</protein>
<dbReference type="Proteomes" id="UP000563898">
    <property type="component" value="Unassembled WGS sequence"/>
</dbReference>
<dbReference type="OMA" id="HRWICAT"/>
<comment type="caution">
    <text evidence="3">The sequence shown here is derived from an EMBL/GenBank/DDBJ whole genome shotgun (WGS) entry which is preliminary data.</text>
</comment>
<accession>A0A846WII6</accession>
<organism evidence="3 4">
    <name type="scientific">Gordonia polyisoprenivorans</name>
    <dbReference type="NCBI Taxonomy" id="84595"/>
    <lineage>
        <taxon>Bacteria</taxon>
        <taxon>Bacillati</taxon>
        <taxon>Actinomycetota</taxon>
        <taxon>Actinomycetes</taxon>
        <taxon>Mycobacteriales</taxon>
        <taxon>Gordoniaceae</taxon>
        <taxon>Gordonia</taxon>
    </lineage>
</organism>
<evidence type="ECO:0000313" key="3">
    <source>
        <dbReference type="EMBL" id="NKY01338.1"/>
    </source>
</evidence>
<sequence length="322" mass="35863">MDLSVITVADEHMHPPTDQRSWQESFYFNWSDVDGRSFGLTRIGLNPADGKADALLILIRDGQLEYVYPGVGIAVTAEERSVPVERGLAVGRLTYTMREPFQRWRIELTGRTEVALTWTAVGPPHDFTALRDATDGAHHFEQVGTVEGTIRIGGQTRRVEALGHRDKSWGVRDWASITGWEWLTAQFGPDFAFNATLALLAGSDDPAGFVFRDGENRAVTAIDVDYTFGRVPQVPESARIFLRDECGTTYAITATAIAQVPLVKKGLFLQETYARFETVVDGVHRHGHGVLEHAWHADRRQIARRVPDLMPMVGAALKGRLR</sequence>
<name>A0A846WII6_9ACTN</name>
<evidence type="ECO:0000259" key="2">
    <source>
        <dbReference type="Pfam" id="PF23213"/>
    </source>
</evidence>
<dbReference type="Pfam" id="PF23213">
    <property type="entry name" value="DUF7065"/>
    <property type="match status" value="1"/>
</dbReference>
<dbReference type="AlphaFoldDB" id="A0A846WII6"/>
<dbReference type="InterPro" id="IPR055493">
    <property type="entry name" value="DUF7065"/>
</dbReference>
<proteinExistence type="predicted"/>
<reference evidence="3 4" key="1">
    <citation type="submission" date="2020-04" db="EMBL/GenBank/DDBJ databases">
        <title>MicrobeNet Type strains.</title>
        <authorList>
            <person name="Nicholson A.C."/>
        </authorList>
    </citation>
    <scope>NUCLEOTIDE SEQUENCE [LARGE SCALE GENOMIC DNA]</scope>
    <source>
        <strain evidence="3 4">ATCC BAA-14</strain>
    </source>
</reference>
<evidence type="ECO:0000259" key="1">
    <source>
        <dbReference type="Pfam" id="PF23212"/>
    </source>
</evidence>
<evidence type="ECO:0000313" key="4">
    <source>
        <dbReference type="Proteomes" id="UP000563898"/>
    </source>
</evidence>
<feature type="domain" description="DUF7065" evidence="2">
    <location>
        <begin position="5"/>
        <end position="172"/>
    </location>
</feature>
<gene>
    <name evidence="3" type="ORF">HGA05_07110</name>
</gene>
<feature type="domain" description="DUF7064" evidence="1">
    <location>
        <begin position="173"/>
        <end position="296"/>
    </location>
</feature>